<feature type="domain" description="HSF-type DNA-binding" evidence="7">
    <location>
        <begin position="60"/>
        <end position="84"/>
    </location>
</feature>
<feature type="compositionally biased region" description="Low complexity" evidence="6">
    <location>
        <begin position="233"/>
        <end position="248"/>
    </location>
</feature>
<evidence type="ECO:0000256" key="2">
    <source>
        <dbReference type="ARBA" id="ARBA00006403"/>
    </source>
</evidence>
<dbReference type="PANTHER" id="PTHR10015:SF427">
    <property type="entry name" value="HEAT SHOCK FACTOR PROTEIN"/>
    <property type="match status" value="1"/>
</dbReference>
<dbReference type="InterPro" id="IPR000232">
    <property type="entry name" value="HSF_DNA-bd"/>
</dbReference>
<feature type="compositionally biased region" description="Polar residues" evidence="6">
    <location>
        <begin position="340"/>
        <end position="357"/>
    </location>
</feature>
<accession>A0A1L0D1Y9</accession>
<dbReference type="InterPro" id="IPR036390">
    <property type="entry name" value="WH_DNA-bd_sf"/>
</dbReference>
<dbReference type="GO" id="GO:0005634">
    <property type="term" value="C:nucleus"/>
    <property type="evidence" value="ECO:0007669"/>
    <property type="project" value="UniProtKB-SubCell"/>
</dbReference>
<feature type="compositionally biased region" description="Polar residues" evidence="6">
    <location>
        <begin position="376"/>
        <end position="388"/>
    </location>
</feature>
<dbReference type="SUPFAM" id="SSF46785">
    <property type="entry name" value="Winged helix' DNA-binding domain"/>
    <property type="match status" value="1"/>
</dbReference>
<dbReference type="PRINTS" id="PR00056">
    <property type="entry name" value="HSFDOMAIN"/>
</dbReference>
<dbReference type="Proteomes" id="UP000182259">
    <property type="component" value="Chromosome I"/>
</dbReference>
<feature type="compositionally biased region" description="Basic and acidic residues" evidence="6">
    <location>
        <begin position="573"/>
        <end position="582"/>
    </location>
</feature>
<evidence type="ECO:0000256" key="3">
    <source>
        <dbReference type="ARBA" id="ARBA00023125"/>
    </source>
</evidence>
<evidence type="ECO:0000256" key="6">
    <source>
        <dbReference type="SAM" id="MobiDB-lite"/>
    </source>
</evidence>
<dbReference type="SMART" id="SM00415">
    <property type="entry name" value="HSF"/>
    <property type="match status" value="1"/>
</dbReference>
<dbReference type="EMBL" id="LT635764">
    <property type="protein sequence ID" value="SGZ49992.1"/>
    <property type="molecule type" value="Genomic_DNA"/>
</dbReference>
<dbReference type="AlphaFoldDB" id="A0A1L0D1Y9"/>
<gene>
    <name evidence="8" type="ORF">SAMEA4029009_CIC11G00000005422</name>
</gene>
<feature type="region of interest" description="Disordered" evidence="6">
    <location>
        <begin position="340"/>
        <end position="388"/>
    </location>
</feature>
<dbReference type="GO" id="GO:0003700">
    <property type="term" value="F:DNA-binding transcription factor activity"/>
    <property type="evidence" value="ECO:0007669"/>
    <property type="project" value="InterPro"/>
</dbReference>
<dbReference type="GO" id="GO:0043565">
    <property type="term" value="F:sequence-specific DNA binding"/>
    <property type="evidence" value="ECO:0007669"/>
    <property type="project" value="InterPro"/>
</dbReference>
<evidence type="ECO:0000313" key="8">
    <source>
        <dbReference type="EMBL" id="SGZ49992.1"/>
    </source>
</evidence>
<dbReference type="PANTHER" id="PTHR10015">
    <property type="entry name" value="HEAT SHOCK TRANSCRIPTION FACTOR"/>
    <property type="match status" value="1"/>
</dbReference>
<organism evidence="8 9">
    <name type="scientific">Sungouiella intermedia</name>
    <dbReference type="NCBI Taxonomy" id="45354"/>
    <lineage>
        <taxon>Eukaryota</taxon>
        <taxon>Fungi</taxon>
        <taxon>Dikarya</taxon>
        <taxon>Ascomycota</taxon>
        <taxon>Saccharomycotina</taxon>
        <taxon>Pichiomycetes</taxon>
        <taxon>Metschnikowiaceae</taxon>
        <taxon>Sungouiella</taxon>
    </lineage>
</organism>
<feature type="region of interest" description="Disordered" evidence="6">
    <location>
        <begin position="530"/>
        <end position="588"/>
    </location>
</feature>
<dbReference type="Pfam" id="PF00447">
    <property type="entry name" value="HSF_DNA-bind"/>
    <property type="match status" value="1"/>
</dbReference>
<feature type="region of interest" description="Disordered" evidence="6">
    <location>
        <begin position="209"/>
        <end position="249"/>
    </location>
</feature>
<reference evidence="8 9" key="1">
    <citation type="submission" date="2016-10" db="EMBL/GenBank/DDBJ databases">
        <authorList>
            <person name="de Groot N.N."/>
        </authorList>
    </citation>
    <scope>NUCLEOTIDE SEQUENCE [LARGE SCALE GENOMIC DNA]</scope>
    <source>
        <strain evidence="8 9">PYCC 4715</strain>
    </source>
</reference>
<protein>
    <submittedName>
        <fullName evidence="8">CIC11C00000005422</fullName>
    </submittedName>
</protein>
<name>A0A1L0D1Y9_9ASCO</name>
<comment type="similarity">
    <text evidence="2 5">Belongs to the HSF family.</text>
</comment>
<feature type="compositionally biased region" description="Basic and acidic residues" evidence="6">
    <location>
        <begin position="530"/>
        <end position="544"/>
    </location>
</feature>
<keyword evidence="4" id="KW-0539">Nucleus</keyword>
<comment type="subcellular location">
    <subcellularLocation>
        <location evidence="1">Nucleus</location>
    </subcellularLocation>
</comment>
<dbReference type="PROSITE" id="PS00434">
    <property type="entry name" value="HSF_DOMAIN"/>
    <property type="match status" value="1"/>
</dbReference>
<evidence type="ECO:0000256" key="1">
    <source>
        <dbReference type="ARBA" id="ARBA00004123"/>
    </source>
</evidence>
<proteinExistence type="inferred from homology"/>
<evidence type="ECO:0000313" key="9">
    <source>
        <dbReference type="Proteomes" id="UP000182259"/>
    </source>
</evidence>
<sequence length="588" mass="64256">MPIMTLTLPKGDPGVKKNAFVHKLYSMLSNPKLAHLIWWTETPEANTFALYPSKEFADALSGYFKHGNVASFVRQLHMYGFHKVLEPQSSVQNVKDSPIWEFRHSSGKFKKNDEKSLVYIKRRLLLNLLRNLVVESDQNRPTSTPLPVAYETYQPQQPYPSSVAVPPVQGVQGVYVPVHYTNHYNYKEQIPGPNNRATTTVASASSLSATGAPSSAATSAGAKLSGSHNASRAHPTPLTHSPHTMHLPPLHHIHHAPAYATPYHPQGMMLPPPPPDRVCQVLWQQGAPVYAQFYPVSSTLEPIRSQEDSPLNFRKPWELLVERPRNPSLLYDPLAPVSNDTQNSASVTSVVSQNNSPRPDVIKLPPLGRPALPSPKNLTKPSAPKTTSSIPLVRTLDLPQSSLQRALVPHFPLASLQWQTKPSLIPISKSAFDKLRPSLIELHFPHGNPGTVSAPGSISGKPAGLSDSIGSHSLSVFSGMSSILSNSSGRSSSFGSVSHIIVSEKNNSIGPHEQNPVSPQILSKVSTIKEESNLVSKPELRSDSETPADGTMPSTPLHKAKVEYLLETPAPKQESDLKRQRIETLQSS</sequence>
<evidence type="ECO:0000259" key="7">
    <source>
        <dbReference type="PROSITE" id="PS00434"/>
    </source>
</evidence>
<feature type="compositionally biased region" description="Low complexity" evidence="6">
    <location>
        <begin position="209"/>
        <end position="222"/>
    </location>
</feature>
<evidence type="ECO:0000256" key="4">
    <source>
        <dbReference type="ARBA" id="ARBA00023242"/>
    </source>
</evidence>
<evidence type="ECO:0000256" key="5">
    <source>
        <dbReference type="RuleBase" id="RU004020"/>
    </source>
</evidence>
<dbReference type="Gene3D" id="1.10.10.10">
    <property type="entry name" value="Winged helix-like DNA-binding domain superfamily/Winged helix DNA-binding domain"/>
    <property type="match status" value="1"/>
</dbReference>
<keyword evidence="3" id="KW-0238">DNA-binding</keyword>
<dbReference type="InterPro" id="IPR036388">
    <property type="entry name" value="WH-like_DNA-bd_sf"/>
</dbReference>